<keyword evidence="2" id="KW-0645">Protease</keyword>
<dbReference type="GO" id="GO:0004185">
    <property type="term" value="F:serine-type carboxypeptidase activity"/>
    <property type="evidence" value="ECO:0007669"/>
    <property type="project" value="InterPro"/>
</dbReference>
<evidence type="ECO:0000256" key="1">
    <source>
        <dbReference type="SAM" id="SignalP"/>
    </source>
</evidence>
<reference evidence="2 3" key="1">
    <citation type="journal article" date="2012" name="Environ. Microbiol.">
        <title>The genome sequence of Desulfatibacillum alkenivorans AK-01: a blueprint for anaerobic alkane oxidation.</title>
        <authorList>
            <person name="Callaghan A.V."/>
            <person name="Morris B.E."/>
            <person name="Pereira I.A."/>
            <person name="McInerney M.J."/>
            <person name="Austin R.N."/>
            <person name="Groves J.T."/>
            <person name="Kukor J.J."/>
            <person name="Suflita J.M."/>
            <person name="Young L.Y."/>
            <person name="Zylstra G.J."/>
            <person name="Wawrik B."/>
        </authorList>
    </citation>
    <scope>NUCLEOTIDE SEQUENCE [LARGE SCALE GENOMIC DNA]</scope>
    <source>
        <strain evidence="2 3">AK-01</strain>
    </source>
</reference>
<feature type="chain" id="PRO_5002869114" evidence="1">
    <location>
        <begin position="22"/>
        <end position="597"/>
    </location>
</feature>
<evidence type="ECO:0000313" key="3">
    <source>
        <dbReference type="Proteomes" id="UP000000739"/>
    </source>
</evidence>
<proteinExistence type="predicted"/>
<dbReference type="Gene3D" id="3.40.50.1820">
    <property type="entry name" value="alpha/beta hydrolase"/>
    <property type="match status" value="1"/>
</dbReference>
<dbReference type="AlphaFoldDB" id="B8FAZ9"/>
<dbReference type="GO" id="GO:0006508">
    <property type="term" value="P:proteolysis"/>
    <property type="evidence" value="ECO:0007669"/>
    <property type="project" value="InterPro"/>
</dbReference>
<organism evidence="2 3">
    <name type="scientific">Desulfatibacillum aliphaticivorans</name>
    <dbReference type="NCBI Taxonomy" id="218208"/>
    <lineage>
        <taxon>Bacteria</taxon>
        <taxon>Pseudomonadati</taxon>
        <taxon>Thermodesulfobacteriota</taxon>
        <taxon>Desulfobacteria</taxon>
        <taxon>Desulfobacterales</taxon>
        <taxon>Desulfatibacillaceae</taxon>
        <taxon>Desulfatibacillum</taxon>
    </lineage>
</organism>
<keyword evidence="1" id="KW-0732">Signal</keyword>
<feature type="signal peptide" evidence="1">
    <location>
        <begin position="1"/>
        <end position="21"/>
    </location>
</feature>
<accession>B8FAZ9</accession>
<sequence length="597" mass="67451">MKKISWVILLLLFLCFLLTGACDLVDDDGHLTPEGVDLISRAGFIKIPSITYSLHHDWFNGVQTSPAHIFYSFQAADVENPEEYPVFVFFNGGPGAATTGNLLSMNTTDRTLSKLVTGDDPDAANPFSWRKIGNLLYIDAPGTGFSYTQGAGGDICDDLGQRMEDYYHGVNFNPYIDADMMVRAMLEALRINDVQAGKVVLVGESYGGVRTSLMLNMLLFYNDYSGPSERVFWDNELPDVVRAHLNAINGSLGQDFSPAQIAEMQFGKHVMIQPQLTGWRQTYLTGMMLEEDGSVIDQLADQYGKPRYVRCAESNAITCYIPFMGGPYLTVLDYVSNTLELDGYNFQEPIGWTDSFEEHTTNSLYNLKVLKRLLNYDPELITGMYAEYRQDNNAYKYLNAPTPIPEFVDDNLDLVPAYAKAIAMVKNPVNNIGANDLEDAFGILKGCDAYVKTWDEEQCYAYYMNDAWINLFFQFFGDWSKIGKYRIDPEADEYGRLFLYNLAVADVMITNAAYDFMVYSPSVPPSFEGYDEVNRVEADAQHEAFTIYYQDSTLRQDLPETSSRTIYHPAYDSSGHAVSITQPEKLRRDVANFVYRR</sequence>
<protein>
    <submittedName>
        <fullName evidence="2">Peptidase S10 serine carboxypeptidase</fullName>
    </submittedName>
</protein>
<keyword evidence="3" id="KW-1185">Reference proteome</keyword>
<dbReference type="InterPro" id="IPR001563">
    <property type="entry name" value="Peptidase_S10"/>
</dbReference>
<keyword evidence="2" id="KW-0121">Carboxypeptidase</keyword>
<dbReference type="PROSITE" id="PS51257">
    <property type="entry name" value="PROKAR_LIPOPROTEIN"/>
    <property type="match status" value="1"/>
</dbReference>
<dbReference type="eggNOG" id="COG2939">
    <property type="taxonomic scope" value="Bacteria"/>
</dbReference>
<dbReference type="RefSeq" id="WP_015947159.1">
    <property type="nucleotide sequence ID" value="NC_011768.1"/>
</dbReference>
<evidence type="ECO:0000313" key="2">
    <source>
        <dbReference type="EMBL" id="ACL04085.1"/>
    </source>
</evidence>
<dbReference type="Pfam" id="PF00450">
    <property type="entry name" value="Peptidase_S10"/>
    <property type="match status" value="1"/>
</dbReference>
<keyword evidence="2" id="KW-0378">Hydrolase</keyword>
<dbReference type="HOGENOM" id="CLU_456889_0_0_7"/>
<dbReference type="EMBL" id="CP001322">
    <property type="protein sequence ID" value="ACL04085.1"/>
    <property type="molecule type" value="Genomic_DNA"/>
</dbReference>
<dbReference type="KEGG" id="dal:Dalk_2392"/>
<name>B8FAZ9_DESAL</name>
<dbReference type="Proteomes" id="UP000000739">
    <property type="component" value="Chromosome"/>
</dbReference>
<dbReference type="SUPFAM" id="SSF53474">
    <property type="entry name" value="alpha/beta-Hydrolases"/>
    <property type="match status" value="1"/>
</dbReference>
<gene>
    <name evidence="2" type="ordered locus">Dalk_2392</name>
</gene>
<dbReference type="InterPro" id="IPR029058">
    <property type="entry name" value="AB_hydrolase_fold"/>
</dbReference>